<feature type="repeat" description="PPR" evidence="2">
    <location>
        <begin position="49"/>
        <end position="83"/>
    </location>
</feature>
<evidence type="ECO:0000313" key="4">
    <source>
        <dbReference type="EMBL" id="CAE8694627.1"/>
    </source>
</evidence>
<name>A0A813K4J5_POLGL</name>
<dbReference type="AlphaFoldDB" id="A0A813K4J5"/>
<dbReference type="InterPro" id="IPR002885">
    <property type="entry name" value="PPR_rpt"/>
</dbReference>
<dbReference type="PROSITE" id="PS51375">
    <property type="entry name" value="PPR"/>
    <property type="match status" value="3"/>
</dbReference>
<dbReference type="Pfam" id="PF12854">
    <property type="entry name" value="PPR_1"/>
    <property type="match status" value="1"/>
</dbReference>
<evidence type="ECO:0008006" key="6">
    <source>
        <dbReference type="Google" id="ProtNLM"/>
    </source>
</evidence>
<dbReference type="PANTHER" id="PTHR47447">
    <property type="entry name" value="OS03G0856100 PROTEIN"/>
    <property type="match status" value="1"/>
</dbReference>
<comment type="caution">
    <text evidence="4">The sequence shown here is derived from an EMBL/GenBank/DDBJ whole genome shotgun (WGS) entry which is preliminary data.</text>
</comment>
<feature type="repeat" description="PPR" evidence="2">
    <location>
        <begin position="14"/>
        <end position="48"/>
    </location>
</feature>
<gene>
    <name evidence="4" type="ORF">PGLA2088_LOCUS28948</name>
</gene>
<feature type="region of interest" description="Disordered" evidence="3">
    <location>
        <begin position="154"/>
        <end position="198"/>
    </location>
</feature>
<dbReference type="Proteomes" id="UP000626109">
    <property type="component" value="Unassembled WGS sequence"/>
</dbReference>
<organism evidence="4 5">
    <name type="scientific">Polarella glacialis</name>
    <name type="common">Dinoflagellate</name>
    <dbReference type="NCBI Taxonomy" id="89957"/>
    <lineage>
        <taxon>Eukaryota</taxon>
        <taxon>Sar</taxon>
        <taxon>Alveolata</taxon>
        <taxon>Dinophyceae</taxon>
        <taxon>Suessiales</taxon>
        <taxon>Suessiaceae</taxon>
        <taxon>Polarella</taxon>
    </lineage>
</organism>
<evidence type="ECO:0000256" key="3">
    <source>
        <dbReference type="SAM" id="MobiDB-lite"/>
    </source>
</evidence>
<evidence type="ECO:0000256" key="2">
    <source>
        <dbReference type="PROSITE-ProRule" id="PRU00708"/>
    </source>
</evidence>
<dbReference type="Pfam" id="PF13812">
    <property type="entry name" value="PPR_3"/>
    <property type="match status" value="1"/>
</dbReference>
<evidence type="ECO:0000256" key="1">
    <source>
        <dbReference type="ARBA" id="ARBA00022737"/>
    </source>
</evidence>
<sequence length="253" mass="28259">YWYQQMRINGFTPDTITFSILINCCAKAGQIDRSVFWVQEMMDHGFEPNSMCCNCIIHACAKTGDAETALYWYNVLTNKGLVPKIVTYNCMIKAFAQVGQTDTAMQWIECMMKQGQRPDSNTIAMLKQAIGNGKKLGNTTRLQEGYRNTEQDPYQYQNFQGMPGPPPGLSRSSQEDASTHVSSNQDTSSPVGSDSQRSAEFLMSDSDSCSNDSAPRSSQIKWADGDRAVPQQWTSLLDILDVKVSNEYVHISL</sequence>
<feature type="repeat" description="PPR" evidence="2">
    <location>
        <begin position="84"/>
        <end position="118"/>
    </location>
</feature>
<dbReference type="NCBIfam" id="TIGR00756">
    <property type="entry name" value="PPR"/>
    <property type="match status" value="3"/>
</dbReference>
<dbReference type="Gene3D" id="1.25.40.10">
    <property type="entry name" value="Tetratricopeptide repeat domain"/>
    <property type="match status" value="1"/>
</dbReference>
<dbReference type="EMBL" id="CAJNNW010028096">
    <property type="protein sequence ID" value="CAE8694627.1"/>
    <property type="molecule type" value="Genomic_DNA"/>
</dbReference>
<reference evidence="4" key="1">
    <citation type="submission" date="2021-02" db="EMBL/GenBank/DDBJ databases">
        <authorList>
            <person name="Dougan E. K."/>
            <person name="Rhodes N."/>
            <person name="Thang M."/>
            <person name="Chan C."/>
        </authorList>
    </citation>
    <scope>NUCLEOTIDE SEQUENCE</scope>
</reference>
<protein>
    <recommendedName>
        <fullName evidence="6">Pentatricopeptide repeat-containing protein</fullName>
    </recommendedName>
</protein>
<feature type="non-terminal residue" evidence="4">
    <location>
        <position position="1"/>
    </location>
</feature>
<dbReference type="InterPro" id="IPR011990">
    <property type="entry name" value="TPR-like_helical_dom_sf"/>
</dbReference>
<feature type="compositionally biased region" description="Polar residues" evidence="3">
    <location>
        <begin position="179"/>
        <end position="198"/>
    </location>
</feature>
<dbReference type="PANTHER" id="PTHR47447:SF24">
    <property type="entry name" value="PENTATRICOPEPTIDE REPEAT-CONTAINING PROTEIN"/>
    <property type="match status" value="1"/>
</dbReference>
<accession>A0A813K4J5</accession>
<proteinExistence type="predicted"/>
<evidence type="ECO:0000313" key="5">
    <source>
        <dbReference type="Proteomes" id="UP000626109"/>
    </source>
</evidence>
<keyword evidence="1" id="KW-0677">Repeat</keyword>